<name>A0AAD4WER8_PRUDU</name>
<keyword evidence="2" id="KW-1185">Reference proteome</keyword>
<reference evidence="1 2" key="1">
    <citation type="journal article" date="2022" name="G3 (Bethesda)">
        <title>Whole-genome sequence and methylome profiling of the almond [Prunus dulcis (Mill.) D.A. Webb] cultivar 'Nonpareil'.</title>
        <authorList>
            <person name="D'Amico-Willman K.M."/>
            <person name="Ouma W.Z."/>
            <person name="Meulia T."/>
            <person name="Sideli G.M."/>
            <person name="Gradziel T.M."/>
            <person name="Fresnedo-Ramirez J."/>
        </authorList>
    </citation>
    <scope>NUCLEOTIDE SEQUENCE [LARGE SCALE GENOMIC DNA]</scope>
    <source>
        <strain evidence="1">Clone GOH B32 T37-40</strain>
    </source>
</reference>
<dbReference type="EMBL" id="JAJFAZ020000002">
    <property type="protein sequence ID" value="KAI5342029.1"/>
    <property type="molecule type" value="Genomic_DNA"/>
</dbReference>
<dbReference type="Proteomes" id="UP001054821">
    <property type="component" value="Chromosome 2"/>
</dbReference>
<organism evidence="1 2">
    <name type="scientific">Prunus dulcis</name>
    <name type="common">Almond</name>
    <name type="synonym">Amygdalus dulcis</name>
    <dbReference type="NCBI Taxonomy" id="3755"/>
    <lineage>
        <taxon>Eukaryota</taxon>
        <taxon>Viridiplantae</taxon>
        <taxon>Streptophyta</taxon>
        <taxon>Embryophyta</taxon>
        <taxon>Tracheophyta</taxon>
        <taxon>Spermatophyta</taxon>
        <taxon>Magnoliopsida</taxon>
        <taxon>eudicotyledons</taxon>
        <taxon>Gunneridae</taxon>
        <taxon>Pentapetalae</taxon>
        <taxon>rosids</taxon>
        <taxon>fabids</taxon>
        <taxon>Rosales</taxon>
        <taxon>Rosaceae</taxon>
        <taxon>Amygdaloideae</taxon>
        <taxon>Amygdaleae</taxon>
        <taxon>Prunus</taxon>
    </lineage>
</organism>
<gene>
    <name evidence="1" type="ORF">L3X38_009904</name>
</gene>
<evidence type="ECO:0000313" key="2">
    <source>
        <dbReference type="Proteomes" id="UP001054821"/>
    </source>
</evidence>
<sequence>MSFSFSSALGTLQQVPLSTLTFSALGTLVSGALGTSYNQLSAPFHHSTRDVFTSPNDLASAFGTFTSFGVRCLHILPMIQHLPSTRDVFTSPNDSASFGACDVFTSPQ</sequence>
<evidence type="ECO:0000313" key="1">
    <source>
        <dbReference type="EMBL" id="KAI5342029.1"/>
    </source>
</evidence>
<proteinExistence type="predicted"/>
<dbReference type="AlphaFoldDB" id="A0AAD4WER8"/>
<comment type="caution">
    <text evidence="1">The sequence shown here is derived from an EMBL/GenBank/DDBJ whole genome shotgun (WGS) entry which is preliminary data.</text>
</comment>
<protein>
    <submittedName>
        <fullName evidence="1">Uncharacterized protein</fullName>
    </submittedName>
</protein>
<accession>A0AAD4WER8</accession>